<dbReference type="Proteomes" id="UP000887569">
    <property type="component" value="Unplaced"/>
</dbReference>
<dbReference type="WBParaSite" id="PgB09_g006_t03">
    <property type="protein sequence ID" value="PgB09_g006_t03"/>
    <property type="gene ID" value="PgB09_g006"/>
</dbReference>
<proteinExistence type="predicted"/>
<accession>A0A914ZQ51</accession>
<reference evidence="3" key="1">
    <citation type="submission" date="2022-11" db="UniProtKB">
        <authorList>
            <consortium name="WormBaseParasite"/>
        </authorList>
    </citation>
    <scope>IDENTIFICATION</scope>
</reference>
<evidence type="ECO:0000313" key="3">
    <source>
        <dbReference type="WBParaSite" id="PgB09_g006_t03"/>
    </source>
</evidence>
<evidence type="ECO:0000256" key="1">
    <source>
        <dbReference type="SAM" id="MobiDB-lite"/>
    </source>
</evidence>
<organism evidence="2 3">
    <name type="scientific">Parascaris univalens</name>
    <name type="common">Nematode worm</name>
    <dbReference type="NCBI Taxonomy" id="6257"/>
    <lineage>
        <taxon>Eukaryota</taxon>
        <taxon>Metazoa</taxon>
        <taxon>Ecdysozoa</taxon>
        <taxon>Nematoda</taxon>
        <taxon>Chromadorea</taxon>
        <taxon>Rhabditida</taxon>
        <taxon>Spirurina</taxon>
        <taxon>Ascaridomorpha</taxon>
        <taxon>Ascaridoidea</taxon>
        <taxon>Ascarididae</taxon>
        <taxon>Parascaris</taxon>
    </lineage>
</organism>
<protein>
    <submittedName>
        <fullName evidence="3">Elongation factor 1-delta</fullName>
    </submittedName>
</protein>
<feature type="compositionally biased region" description="Basic residues" evidence="1">
    <location>
        <begin position="51"/>
        <end position="64"/>
    </location>
</feature>
<name>A0A914ZQ51_PARUN</name>
<feature type="compositionally biased region" description="Basic and acidic residues" evidence="1">
    <location>
        <begin position="65"/>
        <end position="76"/>
    </location>
</feature>
<feature type="region of interest" description="Disordered" evidence="1">
    <location>
        <begin position="39"/>
        <end position="84"/>
    </location>
</feature>
<sequence>MTTVESLLCEVNPLLEARLALKCGEELFFGESLLLEHHTNEAPSASESHNREHHNKGKKEKGHHSKGDHEPSKHDSLQNAIANAKETVRKALQEAGTLSTCAGLPQTIIDEITQLKKENESMRKEMNELRSLLKDIEKRIMVYVY</sequence>
<keyword evidence="2" id="KW-1185">Reference proteome</keyword>
<dbReference type="AlphaFoldDB" id="A0A914ZQ51"/>
<evidence type="ECO:0000313" key="2">
    <source>
        <dbReference type="Proteomes" id="UP000887569"/>
    </source>
</evidence>